<evidence type="ECO:0000259" key="14">
    <source>
        <dbReference type="Pfam" id="PF01301"/>
    </source>
</evidence>
<feature type="domain" description="Glycoside hydrolase 35 catalytic" evidence="14">
    <location>
        <begin position="28"/>
        <end position="333"/>
    </location>
</feature>
<sequence length="685" mass="77314">MRGWRLLWLMVAAAAVVRAAEVTYDRRSLLIDGERKILFSGSIHYPRSTPQMWPSLISQAKEGGVDVIQTYVFWNLHETQPGQYDFSGRYDLVEFIKEIQAQGLYACLRIGPFVEAEWAYGGFPFWLHDVPGITFRTDNEPFKFYMQNFTAKIVSLMKSEGLYASQGGPIILSQIENEYQNIEAAFQEQGSSYVRWAASMAVGLETGVPWVMCKQNDAPDPVINTCNAMRCGETFAGPNSPNKPSLWTENWTSFYQVFGKGPYLRSAEDIAFHVALFIAKMNGSYINYYMYHGGTNFGRTASAYIITSYYDQAPLDEYGLKRQPKWGQLRDLHFAVKNCSVPLLHGAKSNLFLGPLQQAYVFEEENGGCVSFLVNNDSRSATVEFRNLTVELPLKSISILQNCNNVIFNTATVNFKGNTRATMITWKFDDEDKWQEYVDPTPNFSDTSLMSNSLLEQMNTTKDISDYLWYTLEFQPNSSCTRPVLHVESQGHAAHVFVNGVNIGFAHGNHDVKGFILEYLIPLINDMNNISILSNMVGLPDSGPFMERKVAGLIEVEIQCDHNELYNLTEHLWGYQVSLVGEKLQIYEEKNSHKVLWSSKSSQNQPLTWYKSVLNVPEGSELLALNLSTMGKGEAWINGQSIGRYWVSFLTSSGSPSQILYAVTSESGITYGKVGKYTYSYGHVI</sequence>
<evidence type="ECO:0000259" key="16">
    <source>
        <dbReference type="Pfam" id="PF21467"/>
    </source>
</evidence>
<keyword evidence="18" id="KW-1185">Reference proteome</keyword>
<evidence type="ECO:0000256" key="6">
    <source>
        <dbReference type="ARBA" id="ARBA00022525"/>
    </source>
</evidence>
<dbReference type="InterPro" id="IPR041392">
    <property type="entry name" value="GHD"/>
</dbReference>
<keyword evidence="7 13" id="KW-0732">Signal</keyword>
<proteinExistence type="inferred from homology"/>
<evidence type="ECO:0000256" key="11">
    <source>
        <dbReference type="RuleBase" id="RU000675"/>
    </source>
</evidence>
<evidence type="ECO:0000256" key="1">
    <source>
        <dbReference type="ARBA" id="ARBA00001412"/>
    </source>
</evidence>
<comment type="catalytic activity">
    <reaction evidence="1 11">
        <text>Hydrolysis of terminal non-reducing beta-D-galactose residues in beta-D-galactosides.</text>
        <dbReference type="EC" id="3.2.1.23"/>
    </reaction>
</comment>
<dbReference type="InterPro" id="IPR031330">
    <property type="entry name" value="Gly_Hdrlase_35_cat"/>
</dbReference>
<dbReference type="InterPro" id="IPR017853">
    <property type="entry name" value="GH"/>
</dbReference>
<dbReference type="AlphaFoldDB" id="A0AAN7GRL0"/>
<dbReference type="PANTHER" id="PTHR23421">
    <property type="entry name" value="BETA-GALACTOSIDASE RELATED"/>
    <property type="match status" value="1"/>
</dbReference>
<comment type="caution">
    <text evidence="17">The sequence shown here is derived from an EMBL/GenBank/DDBJ whole genome shotgun (WGS) entry which is preliminary data.</text>
</comment>
<keyword evidence="8 11" id="KW-0378">Hydrolase</keyword>
<dbReference type="SUPFAM" id="SSF51445">
    <property type="entry name" value="(Trans)glycosidases"/>
    <property type="match status" value="1"/>
</dbReference>
<evidence type="ECO:0000256" key="8">
    <source>
        <dbReference type="ARBA" id="ARBA00022801"/>
    </source>
</evidence>
<evidence type="ECO:0000256" key="9">
    <source>
        <dbReference type="ARBA" id="ARBA00023180"/>
    </source>
</evidence>
<reference evidence="17 18" key="1">
    <citation type="journal article" date="2023" name="Hortic Res">
        <title>Pangenome of water caltrop reveals structural variations and asymmetric subgenome divergence after allopolyploidization.</title>
        <authorList>
            <person name="Zhang X."/>
            <person name="Chen Y."/>
            <person name="Wang L."/>
            <person name="Yuan Y."/>
            <person name="Fang M."/>
            <person name="Shi L."/>
            <person name="Lu R."/>
            <person name="Comes H.P."/>
            <person name="Ma Y."/>
            <person name="Chen Y."/>
            <person name="Huang G."/>
            <person name="Zhou Y."/>
            <person name="Zheng Z."/>
            <person name="Qiu Y."/>
        </authorList>
    </citation>
    <scope>NUCLEOTIDE SEQUENCE [LARGE SCALE GENOMIC DNA]</scope>
    <source>
        <tissue evidence="17">Roots</tissue>
    </source>
</reference>
<comment type="similarity">
    <text evidence="3 12">Belongs to the glycosyl hydrolase 35 family.</text>
</comment>
<dbReference type="PROSITE" id="PS01182">
    <property type="entry name" value="GLYCOSYL_HYDROL_F35"/>
    <property type="match status" value="1"/>
</dbReference>
<feature type="chain" id="PRO_5042939047" description="Beta-galactosidase" evidence="13">
    <location>
        <begin position="20"/>
        <end position="685"/>
    </location>
</feature>
<keyword evidence="6" id="KW-0964">Secreted</keyword>
<dbReference type="PRINTS" id="PR00742">
    <property type="entry name" value="GLHYDRLASE35"/>
</dbReference>
<organism evidence="17 18">
    <name type="scientific">Trapa incisa</name>
    <dbReference type="NCBI Taxonomy" id="236973"/>
    <lineage>
        <taxon>Eukaryota</taxon>
        <taxon>Viridiplantae</taxon>
        <taxon>Streptophyta</taxon>
        <taxon>Embryophyta</taxon>
        <taxon>Tracheophyta</taxon>
        <taxon>Spermatophyta</taxon>
        <taxon>Magnoliopsida</taxon>
        <taxon>eudicotyledons</taxon>
        <taxon>Gunneridae</taxon>
        <taxon>Pentapetalae</taxon>
        <taxon>rosids</taxon>
        <taxon>malvids</taxon>
        <taxon>Myrtales</taxon>
        <taxon>Lythraceae</taxon>
        <taxon>Trapa</taxon>
    </lineage>
</organism>
<evidence type="ECO:0000313" key="17">
    <source>
        <dbReference type="EMBL" id="KAK4747124.1"/>
    </source>
</evidence>
<keyword evidence="5" id="KW-0052">Apoplast</keyword>
<dbReference type="GO" id="GO:0005975">
    <property type="term" value="P:carbohydrate metabolic process"/>
    <property type="evidence" value="ECO:0007669"/>
    <property type="project" value="InterPro"/>
</dbReference>
<dbReference type="EC" id="3.2.1.23" evidence="4 11"/>
<dbReference type="Pfam" id="PF21467">
    <property type="entry name" value="BetaGal_gal-bd"/>
    <property type="match status" value="1"/>
</dbReference>
<evidence type="ECO:0000256" key="5">
    <source>
        <dbReference type="ARBA" id="ARBA00022523"/>
    </source>
</evidence>
<evidence type="ECO:0000256" key="3">
    <source>
        <dbReference type="ARBA" id="ARBA00009809"/>
    </source>
</evidence>
<dbReference type="Gene3D" id="2.60.120.260">
    <property type="entry name" value="Galactose-binding domain-like"/>
    <property type="match status" value="1"/>
</dbReference>
<evidence type="ECO:0000256" key="4">
    <source>
        <dbReference type="ARBA" id="ARBA00012756"/>
    </source>
</evidence>
<name>A0AAN7GRL0_9MYRT</name>
<evidence type="ECO:0000313" key="18">
    <source>
        <dbReference type="Proteomes" id="UP001345219"/>
    </source>
</evidence>
<evidence type="ECO:0000256" key="10">
    <source>
        <dbReference type="ARBA" id="ARBA00023295"/>
    </source>
</evidence>
<dbReference type="SUPFAM" id="SSF49785">
    <property type="entry name" value="Galactose-binding domain-like"/>
    <property type="match status" value="2"/>
</dbReference>
<gene>
    <name evidence="17" type="ORF">SAY87_026161</name>
</gene>
<dbReference type="InterPro" id="IPR008979">
    <property type="entry name" value="Galactose-bd-like_sf"/>
</dbReference>
<keyword evidence="10 11" id="KW-0326">Glycosidase</keyword>
<evidence type="ECO:0000256" key="7">
    <source>
        <dbReference type="ARBA" id="ARBA00022729"/>
    </source>
</evidence>
<feature type="domain" description="Beta-galactosidase galactose-binding" evidence="16">
    <location>
        <begin position="607"/>
        <end position="663"/>
    </location>
</feature>
<evidence type="ECO:0000256" key="13">
    <source>
        <dbReference type="SAM" id="SignalP"/>
    </source>
</evidence>
<dbReference type="GO" id="GO:0004565">
    <property type="term" value="F:beta-galactosidase activity"/>
    <property type="evidence" value="ECO:0007669"/>
    <property type="project" value="UniProtKB-EC"/>
</dbReference>
<comment type="subcellular location">
    <subcellularLocation>
        <location evidence="2">Secreted</location>
        <location evidence="2">Extracellular space</location>
        <location evidence="2">Apoplast</location>
    </subcellularLocation>
</comment>
<keyword evidence="9" id="KW-0325">Glycoprotein</keyword>
<dbReference type="InterPro" id="IPR048913">
    <property type="entry name" value="BetaGal_gal-bd"/>
</dbReference>
<evidence type="ECO:0000256" key="12">
    <source>
        <dbReference type="RuleBase" id="RU003679"/>
    </source>
</evidence>
<dbReference type="Gene3D" id="3.20.20.80">
    <property type="entry name" value="Glycosidases"/>
    <property type="match status" value="1"/>
</dbReference>
<dbReference type="FunFam" id="3.20.20.80:FF:000098">
    <property type="entry name" value="Beta-galactosidase"/>
    <property type="match status" value="1"/>
</dbReference>
<dbReference type="Pfam" id="PF01301">
    <property type="entry name" value="Glyco_hydro_35"/>
    <property type="match status" value="1"/>
</dbReference>
<feature type="signal peptide" evidence="13">
    <location>
        <begin position="1"/>
        <end position="19"/>
    </location>
</feature>
<evidence type="ECO:0000259" key="15">
    <source>
        <dbReference type="Pfam" id="PF17834"/>
    </source>
</evidence>
<dbReference type="Proteomes" id="UP001345219">
    <property type="component" value="Chromosome 20"/>
</dbReference>
<dbReference type="EMBL" id="JAXIOK010000020">
    <property type="protein sequence ID" value="KAK4747124.1"/>
    <property type="molecule type" value="Genomic_DNA"/>
</dbReference>
<dbReference type="Pfam" id="PF17834">
    <property type="entry name" value="GHD"/>
    <property type="match status" value="1"/>
</dbReference>
<feature type="domain" description="Beta-galactosidase beta-sandwich" evidence="15">
    <location>
        <begin position="358"/>
        <end position="413"/>
    </location>
</feature>
<evidence type="ECO:0000256" key="2">
    <source>
        <dbReference type="ARBA" id="ARBA00004271"/>
    </source>
</evidence>
<dbReference type="GO" id="GO:0048046">
    <property type="term" value="C:apoplast"/>
    <property type="evidence" value="ECO:0007669"/>
    <property type="project" value="UniProtKB-SubCell"/>
</dbReference>
<protein>
    <recommendedName>
        <fullName evidence="4 11">Beta-galactosidase</fullName>
        <ecNumber evidence="4 11">3.2.1.23</ecNumber>
    </recommendedName>
</protein>
<accession>A0AAN7GRL0</accession>
<dbReference type="InterPro" id="IPR001944">
    <property type="entry name" value="Glycoside_Hdrlase_35"/>
</dbReference>
<dbReference type="InterPro" id="IPR019801">
    <property type="entry name" value="Glyco_hydro_35_CS"/>
</dbReference>